<dbReference type="PANTHER" id="PTHR10587">
    <property type="entry name" value="GLYCOSYL TRANSFERASE-RELATED"/>
    <property type="match status" value="1"/>
</dbReference>
<feature type="domain" description="NodB homology" evidence="4">
    <location>
        <begin position="75"/>
        <end position="252"/>
    </location>
</feature>
<dbReference type="PROSITE" id="PS51677">
    <property type="entry name" value="NODB"/>
    <property type="match status" value="1"/>
</dbReference>
<evidence type="ECO:0000259" key="4">
    <source>
        <dbReference type="PROSITE" id="PS51677"/>
    </source>
</evidence>
<proteinExistence type="predicted"/>
<feature type="chain" id="PRO_5045031936" evidence="3">
    <location>
        <begin position="20"/>
        <end position="344"/>
    </location>
</feature>
<gene>
    <name evidence="6" type="primary">CDA2_4</name>
    <name evidence="5" type="synonym">CDA2_2</name>
    <name evidence="5" type="ORF">HK105_202270</name>
    <name evidence="6" type="ORF">HK105_202276</name>
</gene>
<protein>
    <submittedName>
        <fullName evidence="6">Chitin deacetylase</fullName>
        <ecNumber evidence="6">3.5.1.41</ecNumber>
    </submittedName>
</protein>
<name>A0ABR4NFW4_9FUNG</name>
<dbReference type="PANTHER" id="PTHR10587:SF133">
    <property type="entry name" value="CHITIN DEACETYLASE 1-RELATED"/>
    <property type="match status" value="1"/>
</dbReference>
<accession>A0ABR4NFW4</accession>
<keyword evidence="1" id="KW-0479">Metal-binding</keyword>
<evidence type="ECO:0000256" key="1">
    <source>
        <dbReference type="ARBA" id="ARBA00022723"/>
    </source>
</evidence>
<dbReference type="EMBL" id="JADGIZ020000007">
    <property type="protein sequence ID" value="KAL2918343.1"/>
    <property type="molecule type" value="Genomic_DNA"/>
</dbReference>
<evidence type="ECO:0000256" key="3">
    <source>
        <dbReference type="SAM" id="SignalP"/>
    </source>
</evidence>
<dbReference type="SUPFAM" id="SSF88713">
    <property type="entry name" value="Glycoside hydrolase/deacetylase"/>
    <property type="match status" value="1"/>
</dbReference>
<organism evidence="6 7">
    <name type="scientific">Polyrhizophydium stewartii</name>
    <dbReference type="NCBI Taxonomy" id="2732419"/>
    <lineage>
        <taxon>Eukaryota</taxon>
        <taxon>Fungi</taxon>
        <taxon>Fungi incertae sedis</taxon>
        <taxon>Chytridiomycota</taxon>
        <taxon>Chytridiomycota incertae sedis</taxon>
        <taxon>Chytridiomycetes</taxon>
        <taxon>Rhizophydiales</taxon>
        <taxon>Rhizophydiales incertae sedis</taxon>
        <taxon>Polyrhizophydium</taxon>
    </lineage>
</organism>
<dbReference type="InterPro" id="IPR002509">
    <property type="entry name" value="NODB_dom"/>
</dbReference>
<evidence type="ECO:0000256" key="2">
    <source>
        <dbReference type="ARBA" id="ARBA00022801"/>
    </source>
</evidence>
<dbReference type="Gene3D" id="3.20.20.370">
    <property type="entry name" value="Glycoside hydrolase/deacetylase"/>
    <property type="match status" value="1"/>
</dbReference>
<evidence type="ECO:0000313" key="5">
    <source>
        <dbReference type="EMBL" id="KAL2918343.1"/>
    </source>
</evidence>
<dbReference type="Proteomes" id="UP001527925">
    <property type="component" value="Unassembled WGS sequence"/>
</dbReference>
<feature type="signal peptide" evidence="3">
    <location>
        <begin position="1"/>
        <end position="19"/>
    </location>
</feature>
<dbReference type="Pfam" id="PF01522">
    <property type="entry name" value="Polysacc_deac_1"/>
    <property type="match status" value="1"/>
</dbReference>
<evidence type="ECO:0000313" key="6">
    <source>
        <dbReference type="EMBL" id="KAL2918349.1"/>
    </source>
</evidence>
<dbReference type="InterPro" id="IPR050248">
    <property type="entry name" value="Polysacc_deacetylase_ArnD"/>
</dbReference>
<evidence type="ECO:0000313" key="7">
    <source>
        <dbReference type="Proteomes" id="UP001527925"/>
    </source>
</evidence>
<keyword evidence="2 6" id="KW-0378">Hydrolase</keyword>
<dbReference type="EMBL" id="JADGIZ020000007">
    <property type="protein sequence ID" value="KAL2918349.1"/>
    <property type="molecule type" value="Genomic_DNA"/>
</dbReference>
<reference evidence="6 7" key="1">
    <citation type="submission" date="2023-09" db="EMBL/GenBank/DDBJ databases">
        <title>Pangenome analysis of Batrachochytrium dendrobatidis and related Chytrids.</title>
        <authorList>
            <person name="Yacoub M.N."/>
            <person name="Stajich J.E."/>
            <person name="James T.Y."/>
        </authorList>
    </citation>
    <scope>NUCLEOTIDE SEQUENCE [LARGE SCALE GENOMIC DNA]</scope>
    <source>
        <strain evidence="6 7">JEL0888</strain>
    </source>
</reference>
<keyword evidence="3" id="KW-0732">Signal</keyword>
<dbReference type="GO" id="GO:0004099">
    <property type="term" value="F:chitin deacetylase activity"/>
    <property type="evidence" value="ECO:0007669"/>
    <property type="project" value="UniProtKB-EC"/>
</dbReference>
<dbReference type="InterPro" id="IPR011330">
    <property type="entry name" value="Glyco_hydro/deAcase_b/a-brl"/>
</dbReference>
<comment type="caution">
    <text evidence="6">The sequence shown here is derived from an EMBL/GenBank/DDBJ whole genome shotgun (WGS) entry which is preliminary data.</text>
</comment>
<keyword evidence="7" id="KW-1185">Reference proteome</keyword>
<sequence>MLAAAVAVAAAVATAAVQAAPNPAAYPTMDKIPAAVASWSARVLNNIPALPVNAKQLPNPDWSADVTTCRAGAGKVWGISYDDGPSQYTDDLLAQLKSRNLKATFFVIGSRVLANPAVLQRVHAAGHQIGIHTWSHPALTTISNDQVVAEIVYTARIIKEVIGVTPKFMRPPFGDIDERVRAILKNMGLTVVTWNVDSGDSAGSLNVAAQFRQYAASNSGPVISLEHDLFQSAEAQAASALDAILAGGYTIQPVDACTGITPSYDESFWSLVDGTTIASSSSAAASSTTAAAKPTTAASATSAASSTPTQRSSNGAISVTTTSVAALSALVAGVASFFIGTVVV</sequence>
<dbReference type="EC" id="3.5.1.41" evidence="6"/>